<dbReference type="AlphaFoldDB" id="A0A9W9JYF5"/>
<proteinExistence type="predicted"/>
<gene>
    <name evidence="2" type="ORF">N7532_010318</name>
</gene>
<dbReference type="PANTHER" id="PTHR13056">
    <property type="entry name" value="VACUOLAR FUSION PROTEIN CCZ1 HOMOLOG-RELATED"/>
    <property type="match status" value="1"/>
</dbReference>
<name>A0A9W9JYF5_9EURO</name>
<keyword evidence="3" id="KW-1185">Reference proteome</keyword>
<feature type="region of interest" description="Disordered" evidence="1">
    <location>
        <begin position="241"/>
        <end position="269"/>
    </location>
</feature>
<evidence type="ECO:0000313" key="3">
    <source>
        <dbReference type="Proteomes" id="UP001149074"/>
    </source>
</evidence>
<protein>
    <recommendedName>
        <fullName evidence="4">CCZ1/INTU/HSP4 first Longin domain-containing protein</fullName>
    </recommendedName>
</protein>
<organism evidence="2 3">
    <name type="scientific">Penicillium argentinense</name>
    <dbReference type="NCBI Taxonomy" id="1131581"/>
    <lineage>
        <taxon>Eukaryota</taxon>
        <taxon>Fungi</taxon>
        <taxon>Dikarya</taxon>
        <taxon>Ascomycota</taxon>
        <taxon>Pezizomycotina</taxon>
        <taxon>Eurotiomycetes</taxon>
        <taxon>Eurotiomycetidae</taxon>
        <taxon>Eurotiales</taxon>
        <taxon>Aspergillaceae</taxon>
        <taxon>Penicillium</taxon>
    </lineage>
</organism>
<accession>A0A9W9JYF5</accession>
<dbReference type="RefSeq" id="XP_056470225.1">
    <property type="nucleotide sequence ID" value="XM_056622809.1"/>
</dbReference>
<evidence type="ECO:0008006" key="4">
    <source>
        <dbReference type="Google" id="ProtNLM"/>
    </source>
</evidence>
<evidence type="ECO:0000256" key="1">
    <source>
        <dbReference type="SAM" id="MobiDB-lite"/>
    </source>
</evidence>
<dbReference type="InterPro" id="IPR013176">
    <property type="entry name" value="Ccz1"/>
</dbReference>
<dbReference type="PANTHER" id="PTHR13056:SF0">
    <property type="entry name" value="VACUOLAR FUSION PROTEIN CCZ1 HOMOLOG-RELATED"/>
    <property type="match status" value="1"/>
</dbReference>
<dbReference type="GeneID" id="81361788"/>
<feature type="compositionally biased region" description="Acidic residues" evidence="1">
    <location>
        <begin position="105"/>
        <end position="114"/>
    </location>
</feature>
<comment type="caution">
    <text evidence="2">The sequence shown here is derived from an EMBL/GenBank/DDBJ whole genome shotgun (WGS) entry which is preliminary data.</text>
</comment>
<feature type="region of interest" description="Disordered" evidence="1">
    <location>
        <begin position="1"/>
        <end position="33"/>
    </location>
</feature>
<reference evidence="2" key="1">
    <citation type="submission" date="2022-11" db="EMBL/GenBank/DDBJ databases">
        <authorList>
            <person name="Petersen C."/>
        </authorList>
    </citation>
    <scope>NUCLEOTIDE SEQUENCE</scope>
    <source>
        <strain evidence="2">IBT 30761</strain>
    </source>
</reference>
<feature type="compositionally biased region" description="Low complexity" evidence="1">
    <location>
        <begin position="259"/>
        <end position="269"/>
    </location>
</feature>
<evidence type="ECO:0000313" key="2">
    <source>
        <dbReference type="EMBL" id="KAJ5085547.1"/>
    </source>
</evidence>
<feature type="region of interest" description="Disordered" evidence="1">
    <location>
        <begin position="46"/>
        <end position="125"/>
    </location>
</feature>
<dbReference type="EMBL" id="JAPQKI010000010">
    <property type="protein sequence ID" value="KAJ5085547.1"/>
    <property type="molecule type" value="Genomic_DNA"/>
</dbReference>
<feature type="compositionally biased region" description="Polar residues" evidence="1">
    <location>
        <begin position="16"/>
        <end position="31"/>
    </location>
</feature>
<dbReference type="Proteomes" id="UP001149074">
    <property type="component" value="Unassembled WGS sequence"/>
</dbReference>
<dbReference type="OrthoDB" id="240546at2759"/>
<dbReference type="GO" id="GO:0016192">
    <property type="term" value="P:vesicle-mediated transport"/>
    <property type="evidence" value="ECO:0007669"/>
    <property type="project" value="InterPro"/>
</dbReference>
<reference evidence="2" key="2">
    <citation type="journal article" date="2023" name="IMA Fungus">
        <title>Comparative genomic study of the Penicillium genus elucidates a diverse pangenome and 15 lateral gene transfer events.</title>
        <authorList>
            <person name="Petersen C."/>
            <person name="Sorensen T."/>
            <person name="Nielsen M.R."/>
            <person name="Sondergaard T.E."/>
            <person name="Sorensen J.L."/>
            <person name="Fitzpatrick D.A."/>
            <person name="Frisvad J.C."/>
            <person name="Nielsen K.L."/>
        </authorList>
    </citation>
    <scope>NUCLEOTIDE SEQUENCE</scope>
    <source>
        <strain evidence="2">IBT 30761</strain>
    </source>
</reference>
<sequence>MATPEPTSDLGENGAESKTGSSPSSNDQGFPTETVMKYLTLGYGSAWSFSKSPSPGEPAESTGNTTQQAGDAMNTARSPPPNELRNDSRNRTSGRFILGPRDDLDTLDDLEEESPAPGSDNGKPKSRIVHRFLHTHSSDGTPKKLQAIIYVNQPFVFTFLFDPATSSLSSPSLYSSIHHQLGPLQKPLLVSTSPTTASIRISQSDTSDPNKRFSTRTHPVHDFVYDPSTLTIRSSIPNIPTLPSISLKPTRTPSPSPSPSTSTPKPAPSWSRIESLAIHHRLLTTYIDTRSRPLELERTCKTNRGWWIVWMRIPSTPTLSKASLSATLSEAESGASVSTSPVPPQEAFLVRKASDYIAAGHGRVSSGARFFRDLGGASSKSGSRASETPLKLVEGIGMDARRYIEGLLKLNG</sequence>
<dbReference type="GO" id="GO:0035658">
    <property type="term" value="C:Mon1-Ccz1 complex"/>
    <property type="evidence" value="ECO:0007669"/>
    <property type="project" value="InterPro"/>
</dbReference>